<dbReference type="OrthoDB" id="6659686at2"/>
<dbReference type="InterPro" id="IPR015947">
    <property type="entry name" value="PUA-like_sf"/>
</dbReference>
<keyword evidence="2" id="KW-1185">Reference proteome</keyword>
<name>A0A2S9K086_9BURK</name>
<organism evidence="1 2">
    <name type="scientific">Malikia granosa</name>
    <dbReference type="NCBI Taxonomy" id="263067"/>
    <lineage>
        <taxon>Bacteria</taxon>
        <taxon>Pseudomonadati</taxon>
        <taxon>Pseudomonadota</taxon>
        <taxon>Betaproteobacteria</taxon>
        <taxon>Burkholderiales</taxon>
        <taxon>Comamonadaceae</taxon>
        <taxon>Malikia</taxon>
    </lineage>
</organism>
<dbReference type="RefSeq" id="WP_105749842.1">
    <property type="nucleotide sequence ID" value="NZ_PVLQ01000150.1"/>
</dbReference>
<proteinExistence type="predicted"/>
<dbReference type="AlphaFoldDB" id="A0A2S9K086"/>
<evidence type="ECO:0000313" key="1">
    <source>
        <dbReference type="EMBL" id="PRD63824.1"/>
    </source>
</evidence>
<gene>
    <name evidence="1" type="ORF">C6P64_17690</name>
</gene>
<dbReference type="SUPFAM" id="SSF88697">
    <property type="entry name" value="PUA domain-like"/>
    <property type="match status" value="1"/>
</dbReference>
<dbReference type="Proteomes" id="UP000238589">
    <property type="component" value="Unassembled WGS sequence"/>
</dbReference>
<comment type="caution">
    <text evidence="1">The sequence shown here is derived from an EMBL/GenBank/DDBJ whole genome shotgun (WGS) entry which is preliminary data.</text>
</comment>
<reference evidence="1 2" key="1">
    <citation type="submission" date="2018-03" db="EMBL/GenBank/DDBJ databases">
        <title>Comparative genomics illustrates the genes involved in a hyperalkaliphilic mechanisms of Serpentinomonas isolated from highly-alkaline calcium-rich serpentinized springs.</title>
        <authorList>
            <person name="Suzuki S."/>
            <person name="Ishii S."/>
            <person name="Walworth N."/>
            <person name="Bird L."/>
            <person name="Kuenen J.G."/>
            <person name="Nealson K.H."/>
        </authorList>
    </citation>
    <scope>NUCLEOTIDE SEQUENCE [LARGE SCALE GENOMIC DNA]</scope>
    <source>
        <strain evidence="1 2">P1</strain>
    </source>
</reference>
<evidence type="ECO:0000313" key="2">
    <source>
        <dbReference type="Proteomes" id="UP000238589"/>
    </source>
</evidence>
<dbReference type="EMBL" id="PVLQ01000150">
    <property type="protein sequence ID" value="PRD63824.1"/>
    <property type="molecule type" value="Genomic_DNA"/>
</dbReference>
<sequence length="210" mass="24013">MSKLLELIKESKKSQKEGVVAITLRLPERLNSVVEALADQLSLSRHEILIKMIEDGAASALNALKLDEPDEEDRAEVQEPKERRFYLLNTNKRNSLDDHEWMLQQGVAAAFYDPWKHYIDQLQKGDVVFLYSNGEGIVAYGTTTGDVIKQDHNGDPEATHYQQLDGFTMLKKPLPASEINQILRLNFVYLRTMSPMKDGKRVLDRLMAER</sequence>
<accession>A0A2S9K086</accession>
<evidence type="ECO:0008006" key="3">
    <source>
        <dbReference type="Google" id="ProtNLM"/>
    </source>
</evidence>
<protein>
    <recommendedName>
        <fullName evidence="3">EVE domain-containing protein</fullName>
    </recommendedName>
</protein>